<evidence type="ECO:0000256" key="1">
    <source>
        <dbReference type="ARBA" id="ARBA00022679"/>
    </source>
</evidence>
<evidence type="ECO:0000259" key="3">
    <source>
        <dbReference type="Pfam" id="PF02709"/>
    </source>
</evidence>
<name>A0A1T5PCR0_9BACT</name>
<gene>
    <name evidence="4" type="ORF">SAMN05660461_6435</name>
</gene>
<dbReference type="InterPro" id="IPR001173">
    <property type="entry name" value="Glyco_trans_2-like"/>
</dbReference>
<sequence length="373" mass="43837">MLENELVKQRALSEYGPWKISFCIICMNRLYHLKETLLKNLTNNTGYPGLEVLLLDYNSGDDMEQWVKNNLSDYIERGALVYYKTFDPSEFNHSHAKNMAFKLASGDIVCNINADNFTGNRFVYYIDEVFRTNKKVFMRPLRLHPGVAGVVCVNKADFLHVGGFDERMSVYGWEDVDFRNRLRLAGVEEWKIREKFYLDAIDHEEKYDRRKLLSRIKAAYVSEADPVNAFTTKVLILFEDYRFKYGTVINNKRKGGQFEYLFDLEEIYWTEGYWKKDGRDLKLLDEARDVVYDATVYDDRNIRLPDNNTGSVLLYHVANEYVLNMISYFEMDYRNRTIMINNMESKVVAVNNGRFGQGSVFKNFNYEVKIDMG</sequence>
<dbReference type="Proteomes" id="UP000190166">
    <property type="component" value="Unassembled WGS sequence"/>
</dbReference>
<dbReference type="Gene3D" id="3.90.550.10">
    <property type="entry name" value="Spore Coat Polysaccharide Biosynthesis Protein SpsA, Chain A"/>
    <property type="match status" value="1"/>
</dbReference>
<dbReference type="EMBL" id="FUZZ01000008">
    <property type="protein sequence ID" value="SKD10515.1"/>
    <property type="molecule type" value="Genomic_DNA"/>
</dbReference>
<proteinExistence type="predicted"/>
<dbReference type="Pfam" id="PF00535">
    <property type="entry name" value="Glycos_transf_2"/>
    <property type="match status" value="1"/>
</dbReference>
<dbReference type="GO" id="GO:0016740">
    <property type="term" value="F:transferase activity"/>
    <property type="evidence" value="ECO:0007669"/>
    <property type="project" value="UniProtKB-KW"/>
</dbReference>
<feature type="domain" description="Glycosyltransferase 2-like" evidence="2">
    <location>
        <begin position="21"/>
        <end position="117"/>
    </location>
</feature>
<feature type="domain" description="Galactosyltransferase C-terminal" evidence="3">
    <location>
        <begin position="146"/>
        <end position="188"/>
    </location>
</feature>
<evidence type="ECO:0000313" key="5">
    <source>
        <dbReference type="Proteomes" id="UP000190166"/>
    </source>
</evidence>
<dbReference type="Pfam" id="PF02709">
    <property type="entry name" value="Glyco_transf_7C"/>
    <property type="match status" value="1"/>
</dbReference>
<keyword evidence="1 4" id="KW-0808">Transferase</keyword>
<dbReference type="RefSeq" id="WP_079473679.1">
    <property type="nucleotide sequence ID" value="NZ_FUZZ01000008.1"/>
</dbReference>
<evidence type="ECO:0000259" key="2">
    <source>
        <dbReference type="Pfam" id="PF00535"/>
    </source>
</evidence>
<dbReference type="STRING" id="393003.SAMN05660461_6435"/>
<dbReference type="SUPFAM" id="SSF53448">
    <property type="entry name" value="Nucleotide-diphospho-sugar transferases"/>
    <property type="match status" value="1"/>
</dbReference>
<dbReference type="InterPro" id="IPR029044">
    <property type="entry name" value="Nucleotide-diphossugar_trans"/>
</dbReference>
<reference evidence="4 5" key="1">
    <citation type="submission" date="2017-02" db="EMBL/GenBank/DDBJ databases">
        <authorList>
            <person name="Peterson S.W."/>
        </authorList>
    </citation>
    <scope>NUCLEOTIDE SEQUENCE [LARGE SCALE GENOMIC DNA]</scope>
    <source>
        <strain evidence="4 5">DSM 18108</strain>
    </source>
</reference>
<dbReference type="AlphaFoldDB" id="A0A1T5PCR0"/>
<protein>
    <submittedName>
        <fullName evidence="4">Glycosyl transferase family 2</fullName>
    </submittedName>
</protein>
<evidence type="ECO:0000313" key="4">
    <source>
        <dbReference type="EMBL" id="SKD10515.1"/>
    </source>
</evidence>
<keyword evidence="5" id="KW-1185">Reference proteome</keyword>
<organism evidence="4 5">
    <name type="scientific">Chitinophaga ginsengisegetis</name>
    <dbReference type="NCBI Taxonomy" id="393003"/>
    <lineage>
        <taxon>Bacteria</taxon>
        <taxon>Pseudomonadati</taxon>
        <taxon>Bacteroidota</taxon>
        <taxon>Chitinophagia</taxon>
        <taxon>Chitinophagales</taxon>
        <taxon>Chitinophagaceae</taxon>
        <taxon>Chitinophaga</taxon>
    </lineage>
</organism>
<dbReference type="InterPro" id="IPR027791">
    <property type="entry name" value="Galactosyl_T_C"/>
</dbReference>
<accession>A0A1T5PCR0</accession>